<dbReference type="PANTHER" id="PTHR43806:SF11">
    <property type="entry name" value="CEREVISIN-RELATED"/>
    <property type="match status" value="1"/>
</dbReference>
<dbReference type="InterPro" id="IPR013783">
    <property type="entry name" value="Ig-like_fold"/>
</dbReference>
<evidence type="ECO:0000256" key="5">
    <source>
        <dbReference type="ARBA" id="ARBA00022825"/>
    </source>
</evidence>
<dbReference type="InterPro" id="IPR000601">
    <property type="entry name" value="PKD_dom"/>
</dbReference>
<dbReference type="Proteomes" id="UP000029868">
    <property type="component" value="Unassembled WGS sequence"/>
</dbReference>
<dbReference type="InterPro" id="IPR022398">
    <property type="entry name" value="Peptidase_S8_His-AS"/>
</dbReference>
<dbReference type="Pfam" id="PF04151">
    <property type="entry name" value="PPC"/>
    <property type="match status" value="1"/>
</dbReference>
<sequence>MNCKNNPILANKNNVRLSLTASATAVMLSLTFSANAFEEVRSYTMSPPSQQLSQLQVISTSTNNMMQKQQRKSQIQQQQSSMSTELSKIGGKITGGLSLLAPISFVEMTPTQAQIMRDKGYTVAEDHVVEMIDALPAEQQQADNKPWGVEKIRSHEVWAEGATGSNISICIIDGGIEASHSDFGNKVIAQNPWGGPLSAGLHGTHVAGTAGALDNNGGVVGVAPEANLIDADVFNGAFVQQSTFMEAVEWCVDQGSRVINMSYGDPTATNPNYGMVHQAAYDAGTILIAAAGNDSNGKDPLYPAAFDSVIAVNQSNSSDSLTGVGQNGELTAPGHGTYSTVLNNGYKTLSGTSMASPHVAGAAALLFSAKNDATPSEVREALVNTAVNIGSSSMAGAGRIDVMEAYLYLTGGPGNPRPEAEFSESCTELSCDFDASASTDSNGTIENYSWDFGDGSTGSGVNPSHSYAIDDNYTVTLTVTDNEDATGTTAHNVRVGEPVDENQLTDIDSRTVSTMPKDDWLRYYFDNDGSYDRFTVTTSADNGDLDLYVLFEAEPDTNTHDCKDDSADSNETCTIENMQQGRYHIGVKAWAATNNITVNFHAENDDPIDPTPPTASFTENCSDLACNFDSNGSTDPDGDIVSYNWNFGDNSSDNTANPSHSYSAAGTYTVTLTVTDSEGAADSATHTVTVEGDITVPGICSDVSPWSSSASYSQGDQVTFGGHLYEKNFWFGNTQPGTGGAFSKWNDLGPCSS</sequence>
<dbReference type="Gene3D" id="3.40.50.200">
    <property type="entry name" value="Peptidase S8/S53 domain"/>
    <property type="match status" value="1"/>
</dbReference>
<dbReference type="GO" id="GO:0004222">
    <property type="term" value="F:metalloendopeptidase activity"/>
    <property type="evidence" value="ECO:0007669"/>
    <property type="project" value="UniProtKB-EC"/>
</dbReference>
<dbReference type="Gene3D" id="2.60.40.10">
    <property type="entry name" value="Immunoglobulins"/>
    <property type="match status" value="2"/>
</dbReference>
<dbReference type="Gene3D" id="2.60.120.380">
    <property type="match status" value="1"/>
</dbReference>
<dbReference type="RefSeq" id="WP_052093546.1">
    <property type="nucleotide sequence ID" value="NZ_JQEC01000015.1"/>
</dbReference>
<dbReference type="InterPro" id="IPR003610">
    <property type="entry name" value="CBM5/12"/>
</dbReference>
<dbReference type="GO" id="GO:0004252">
    <property type="term" value="F:serine-type endopeptidase activity"/>
    <property type="evidence" value="ECO:0007669"/>
    <property type="project" value="UniProtKB-UniRule"/>
</dbReference>
<comment type="similarity">
    <text evidence="2 6">Belongs to the peptidase S8 family.</text>
</comment>
<evidence type="ECO:0000256" key="1">
    <source>
        <dbReference type="ARBA" id="ARBA00001913"/>
    </source>
</evidence>
<dbReference type="PROSITE" id="PS00137">
    <property type="entry name" value="SUBTILASE_HIS"/>
    <property type="match status" value="1"/>
</dbReference>
<evidence type="ECO:0000259" key="8">
    <source>
        <dbReference type="PROSITE" id="PS50093"/>
    </source>
</evidence>
<dbReference type="OrthoDB" id="9790784at2"/>
<dbReference type="PANTHER" id="PTHR43806">
    <property type="entry name" value="PEPTIDASE S8"/>
    <property type="match status" value="1"/>
</dbReference>
<keyword evidence="4 6" id="KW-0378">Hydrolase</keyword>
<evidence type="ECO:0000313" key="10">
    <source>
        <dbReference type="Proteomes" id="UP000029868"/>
    </source>
</evidence>
<feature type="domain" description="PKD" evidence="8">
    <location>
        <begin position="418"/>
        <end position="495"/>
    </location>
</feature>
<evidence type="ECO:0000256" key="4">
    <source>
        <dbReference type="ARBA" id="ARBA00022801"/>
    </source>
</evidence>
<keyword evidence="7" id="KW-0732">Signal</keyword>
<feature type="active site" description="Charge relay system" evidence="6">
    <location>
        <position position="202"/>
    </location>
</feature>
<evidence type="ECO:0000256" key="2">
    <source>
        <dbReference type="ARBA" id="ARBA00011073"/>
    </source>
</evidence>
<feature type="chain" id="PRO_5001949036" evidence="7">
    <location>
        <begin position="37"/>
        <end position="753"/>
    </location>
</feature>
<dbReference type="SUPFAM" id="SSF52743">
    <property type="entry name" value="Subtilisin-like"/>
    <property type="match status" value="1"/>
</dbReference>
<dbReference type="SUPFAM" id="SSF51055">
    <property type="entry name" value="Carbohydrate binding domain"/>
    <property type="match status" value="1"/>
</dbReference>
<dbReference type="InterPro" id="IPR035986">
    <property type="entry name" value="PKD_dom_sf"/>
</dbReference>
<evidence type="ECO:0000256" key="6">
    <source>
        <dbReference type="PROSITE-ProRule" id="PRU01240"/>
    </source>
</evidence>
<dbReference type="InterPro" id="IPR000209">
    <property type="entry name" value="Peptidase_S8/S53_dom"/>
</dbReference>
<dbReference type="EC" id="3.4.21.62" evidence="9"/>
<dbReference type="CDD" id="cd00146">
    <property type="entry name" value="PKD"/>
    <property type="match status" value="2"/>
</dbReference>
<feature type="active site" description="Charge relay system" evidence="6">
    <location>
        <position position="173"/>
    </location>
</feature>
<evidence type="ECO:0000256" key="7">
    <source>
        <dbReference type="SAM" id="SignalP"/>
    </source>
</evidence>
<protein>
    <submittedName>
        <fullName evidence="9">Subtilisin, Microbial collagenase</fullName>
        <ecNumber evidence="9">3.4.21.62</ecNumber>
        <ecNumber evidence="9">3.4.24.3</ecNumber>
    </submittedName>
</protein>
<dbReference type="InterPro" id="IPR036852">
    <property type="entry name" value="Peptidase_S8/S53_dom_sf"/>
</dbReference>
<dbReference type="Gene3D" id="2.10.10.20">
    <property type="entry name" value="Carbohydrate-binding module superfamily 5/12"/>
    <property type="match status" value="1"/>
</dbReference>
<comment type="caution">
    <text evidence="9">The sequence shown here is derived from an EMBL/GenBank/DDBJ whole genome shotgun (WGS) entry which is preliminary data.</text>
</comment>
<dbReference type="SMART" id="SM00089">
    <property type="entry name" value="PKD"/>
    <property type="match status" value="2"/>
</dbReference>
<dbReference type="GO" id="GO:0006508">
    <property type="term" value="P:proteolysis"/>
    <property type="evidence" value="ECO:0007669"/>
    <property type="project" value="UniProtKB-KW"/>
</dbReference>
<dbReference type="InterPro" id="IPR023828">
    <property type="entry name" value="Peptidase_S8_Ser-AS"/>
</dbReference>
<dbReference type="EMBL" id="JQEC01000015">
    <property type="protein sequence ID" value="KGJ95074.1"/>
    <property type="molecule type" value="Genomic_DNA"/>
</dbReference>
<keyword evidence="3 6" id="KW-0645">Protease</keyword>
<dbReference type="PATRIC" id="fig|28229.3.peg.1464"/>
<dbReference type="MEROPS" id="S08.143"/>
<dbReference type="GO" id="GO:0004553">
    <property type="term" value="F:hydrolase activity, hydrolyzing O-glycosyl compounds"/>
    <property type="evidence" value="ECO:0007669"/>
    <property type="project" value="InterPro"/>
</dbReference>
<dbReference type="InterPro" id="IPR007280">
    <property type="entry name" value="Peptidase_C_arc/bac"/>
</dbReference>
<dbReference type="PROSITE" id="PS51892">
    <property type="entry name" value="SUBTILASE"/>
    <property type="match status" value="1"/>
</dbReference>
<organism evidence="9 10">
    <name type="scientific">Colwellia psychrerythraea</name>
    <name type="common">Vibrio psychroerythus</name>
    <dbReference type="NCBI Taxonomy" id="28229"/>
    <lineage>
        <taxon>Bacteria</taxon>
        <taxon>Pseudomonadati</taxon>
        <taxon>Pseudomonadota</taxon>
        <taxon>Gammaproteobacteria</taxon>
        <taxon>Alteromonadales</taxon>
        <taxon>Colwelliaceae</taxon>
        <taxon>Colwellia</taxon>
    </lineage>
</organism>
<dbReference type="InterPro" id="IPR050131">
    <property type="entry name" value="Peptidase_S8_subtilisin-like"/>
</dbReference>
<comment type="cofactor">
    <cofactor evidence="1">
        <name>Ca(2+)</name>
        <dbReference type="ChEBI" id="CHEBI:29108"/>
    </cofactor>
</comment>
<dbReference type="PROSITE" id="PS50093">
    <property type="entry name" value="PKD"/>
    <property type="match status" value="2"/>
</dbReference>
<dbReference type="GO" id="GO:0005975">
    <property type="term" value="P:carbohydrate metabolic process"/>
    <property type="evidence" value="ECO:0007669"/>
    <property type="project" value="InterPro"/>
</dbReference>
<feature type="active site" description="Charge relay system" evidence="6">
    <location>
        <position position="353"/>
    </location>
</feature>
<dbReference type="EC" id="3.4.24.3" evidence="9"/>
<dbReference type="InterPro" id="IPR036573">
    <property type="entry name" value="CBM_sf_5/12"/>
</dbReference>
<dbReference type="GO" id="GO:0005576">
    <property type="term" value="C:extracellular region"/>
    <property type="evidence" value="ECO:0007669"/>
    <property type="project" value="InterPro"/>
</dbReference>
<dbReference type="Pfam" id="PF18911">
    <property type="entry name" value="PKD_4"/>
    <property type="match status" value="2"/>
</dbReference>
<evidence type="ECO:0000313" key="9">
    <source>
        <dbReference type="EMBL" id="KGJ95074.1"/>
    </source>
</evidence>
<dbReference type="InterPro" id="IPR022409">
    <property type="entry name" value="PKD/Chitinase_dom"/>
</dbReference>
<accession>A0A099KWG1</accession>
<dbReference type="SMART" id="SM00495">
    <property type="entry name" value="ChtBD3"/>
    <property type="match status" value="1"/>
</dbReference>
<evidence type="ECO:0000256" key="3">
    <source>
        <dbReference type="ARBA" id="ARBA00022670"/>
    </source>
</evidence>
<dbReference type="InterPro" id="IPR015500">
    <property type="entry name" value="Peptidase_S8_subtilisin-rel"/>
</dbReference>
<gene>
    <name evidence="9" type="ORF">GAB14E_1856</name>
</gene>
<keyword evidence="5 6" id="KW-0720">Serine protease</keyword>
<name>A0A099KWG1_COLPS</name>
<proteinExistence type="inferred from homology"/>
<dbReference type="SUPFAM" id="SSF49299">
    <property type="entry name" value="PKD domain"/>
    <property type="match status" value="2"/>
</dbReference>
<reference evidence="9 10" key="1">
    <citation type="submission" date="2014-08" db="EMBL/GenBank/DDBJ databases">
        <title>Genomic and Phenotypic Diversity of Colwellia psychrerythraea strains from Disparate Marine Basins.</title>
        <authorList>
            <person name="Techtmann S.M."/>
            <person name="Stelling S.C."/>
            <person name="Utturkar S.M."/>
            <person name="Alshibli N."/>
            <person name="Harris A."/>
            <person name="Brown S.D."/>
            <person name="Hazen T.C."/>
        </authorList>
    </citation>
    <scope>NUCLEOTIDE SEQUENCE [LARGE SCALE GENOMIC DNA]</scope>
    <source>
        <strain evidence="9 10">GAB14E</strain>
    </source>
</reference>
<feature type="domain" description="PKD" evidence="8">
    <location>
        <begin position="609"/>
        <end position="691"/>
    </location>
</feature>
<dbReference type="PROSITE" id="PS00138">
    <property type="entry name" value="SUBTILASE_SER"/>
    <property type="match status" value="1"/>
</dbReference>
<dbReference type="Pfam" id="PF00082">
    <property type="entry name" value="Peptidase_S8"/>
    <property type="match status" value="1"/>
</dbReference>
<dbReference type="PRINTS" id="PR00723">
    <property type="entry name" value="SUBTILISIN"/>
</dbReference>
<feature type="signal peptide" evidence="7">
    <location>
        <begin position="1"/>
        <end position="36"/>
    </location>
</feature>
<dbReference type="GO" id="GO:0030246">
    <property type="term" value="F:carbohydrate binding"/>
    <property type="evidence" value="ECO:0007669"/>
    <property type="project" value="InterPro"/>
</dbReference>
<dbReference type="AlphaFoldDB" id="A0A099KWG1"/>